<keyword evidence="2" id="KW-0472">Membrane</keyword>
<evidence type="ECO:0000256" key="1">
    <source>
        <dbReference type="SAM" id="MobiDB-lite"/>
    </source>
</evidence>
<evidence type="ECO:0000256" key="2">
    <source>
        <dbReference type="SAM" id="Phobius"/>
    </source>
</evidence>
<keyword evidence="2" id="KW-0812">Transmembrane</keyword>
<feature type="compositionally biased region" description="Polar residues" evidence="1">
    <location>
        <begin position="395"/>
        <end position="408"/>
    </location>
</feature>
<keyword evidence="2" id="KW-1133">Transmembrane helix</keyword>
<reference evidence="3" key="1">
    <citation type="journal article" date="2020" name="Stud. Mycol.">
        <title>101 Dothideomycetes genomes: a test case for predicting lifestyles and emergence of pathogens.</title>
        <authorList>
            <person name="Haridas S."/>
            <person name="Albert R."/>
            <person name="Binder M."/>
            <person name="Bloem J."/>
            <person name="Labutti K."/>
            <person name="Salamov A."/>
            <person name="Andreopoulos B."/>
            <person name="Baker S."/>
            <person name="Barry K."/>
            <person name="Bills G."/>
            <person name="Bluhm B."/>
            <person name="Cannon C."/>
            <person name="Castanera R."/>
            <person name="Culley D."/>
            <person name="Daum C."/>
            <person name="Ezra D."/>
            <person name="Gonzalez J."/>
            <person name="Henrissat B."/>
            <person name="Kuo A."/>
            <person name="Liang C."/>
            <person name="Lipzen A."/>
            <person name="Lutzoni F."/>
            <person name="Magnuson J."/>
            <person name="Mondo S."/>
            <person name="Nolan M."/>
            <person name="Ohm R."/>
            <person name="Pangilinan J."/>
            <person name="Park H.-J."/>
            <person name="Ramirez L."/>
            <person name="Alfaro M."/>
            <person name="Sun H."/>
            <person name="Tritt A."/>
            <person name="Yoshinaga Y."/>
            <person name="Zwiers L.-H."/>
            <person name="Turgeon B."/>
            <person name="Goodwin S."/>
            <person name="Spatafora J."/>
            <person name="Crous P."/>
            <person name="Grigoriev I."/>
        </authorList>
    </citation>
    <scope>NUCLEOTIDE SEQUENCE</scope>
    <source>
        <strain evidence="3">CBS 130266</strain>
    </source>
</reference>
<name>A0A9P4NTV7_9PEZI</name>
<keyword evidence="4" id="KW-1185">Reference proteome</keyword>
<feature type="compositionally biased region" description="Polar residues" evidence="1">
    <location>
        <begin position="364"/>
        <end position="378"/>
    </location>
</feature>
<protein>
    <submittedName>
        <fullName evidence="3">Uncharacterized protein</fullName>
    </submittedName>
</protein>
<feature type="compositionally biased region" description="Basic residues" evidence="1">
    <location>
        <begin position="346"/>
        <end position="357"/>
    </location>
</feature>
<feature type="compositionally biased region" description="Polar residues" evidence="1">
    <location>
        <begin position="427"/>
        <end position="436"/>
    </location>
</feature>
<dbReference type="OrthoDB" id="5393404at2759"/>
<feature type="region of interest" description="Disordered" evidence="1">
    <location>
        <begin position="190"/>
        <end position="480"/>
    </location>
</feature>
<organism evidence="3 4">
    <name type="scientific">Tothia fuscella</name>
    <dbReference type="NCBI Taxonomy" id="1048955"/>
    <lineage>
        <taxon>Eukaryota</taxon>
        <taxon>Fungi</taxon>
        <taxon>Dikarya</taxon>
        <taxon>Ascomycota</taxon>
        <taxon>Pezizomycotina</taxon>
        <taxon>Dothideomycetes</taxon>
        <taxon>Pleosporomycetidae</taxon>
        <taxon>Venturiales</taxon>
        <taxon>Cylindrosympodiaceae</taxon>
        <taxon>Tothia</taxon>
    </lineage>
</organism>
<gene>
    <name evidence="3" type="ORF">EJ08DRAFT_659874</name>
</gene>
<comment type="caution">
    <text evidence="3">The sequence shown here is derived from an EMBL/GenBank/DDBJ whole genome shotgun (WGS) entry which is preliminary data.</text>
</comment>
<dbReference type="AlphaFoldDB" id="A0A9P4NTV7"/>
<accession>A0A9P4NTV7</accession>
<feature type="compositionally biased region" description="Low complexity" evidence="1">
    <location>
        <begin position="437"/>
        <end position="464"/>
    </location>
</feature>
<dbReference type="EMBL" id="MU007031">
    <property type="protein sequence ID" value="KAF2431565.1"/>
    <property type="molecule type" value="Genomic_DNA"/>
</dbReference>
<evidence type="ECO:0000313" key="3">
    <source>
        <dbReference type="EMBL" id="KAF2431565.1"/>
    </source>
</evidence>
<evidence type="ECO:0000313" key="4">
    <source>
        <dbReference type="Proteomes" id="UP000800235"/>
    </source>
</evidence>
<feature type="transmembrane region" description="Helical" evidence="2">
    <location>
        <begin position="67"/>
        <end position="90"/>
    </location>
</feature>
<dbReference type="Proteomes" id="UP000800235">
    <property type="component" value="Unassembled WGS sequence"/>
</dbReference>
<proteinExistence type="predicted"/>
<feature type="compositionally biased region" description="Basic and acidic residues" evidence="1">
    <location>
        <begin position="215"/>
        <end position="281"/>
    </location>
</feature>
<sequence>MAPLPDILISLFRRTVEFVSTESPQELAKRSILSPMGVQQLHRRADSGNQARLGSGVRDPTKLNNGIFLGLFATVGALMVLASIYFFFIAKNGGFQRIKKEDWDDYKTTVLRRKGPNGTTLSNATKSTRLGGGSIVPKWAKSEYTASTESHVDAKEMRQMEAGQAHRNNNNNRHSSRHDPELAAYKHERAAKVGGINTSLTGTSHWDGTNSNRSEVTEPRSKKDKQDAAKAEKERKRIEKEEQKKAAKDAAARAKEEKKARKENKIDNRGQDSPVRPERAHRTYPSATYSFQQGDDARTEYTQTNTATTDAYTQPSVRAVSYYDSYRPAQNLTPVREQATPVSSHHSGHRSSSHHRASRESMSNNRPARQSPSHSRQGSPRKQHRSSRPPPSDYSHGSHTASSDTGTKVYTHHIPGLSKGEVGFDDSVSQVAAQSYRNNNNSIHHARNSNNNNNGGNAPSSSGYRRGGRGRKDSLSESEM</sequence>
<feature type="compositionally biased region" description="Basic and acidic residues" evidence="1">
    <location>
        <begin position="470"/>
        <end position="480"/>
    </location>
</feature>
<feature type="compositionally biased region" description="Low complexity" evidence="1">
    <location>
        <begin position="300"/>
        <end position="314"/>
    </location>
</feature>
<feature type="compositionally biased region" description="Polar residues" evidence="1">
    <location>
        <begin position="196"/>
        <end position="214"/>
    </location>
</feature>